<dbReference type="Proteomes" id="UP000053676">
    <property type="component" value="Unassembled WGS sequence"/>
</dbReference>
<feature type="transmembrane region" description="Helical" evidence="1">
    <location>
        <begin position="20"/>
        <end position="43"/>
    </location>
</feature>
<keyword evidence="1" id="KW-0812">Transmembrane</keyword>
<dbReference type="KEGG" id="nai:NECAME_03040"/>
<proteinExistence type="predicted"/>
<organism evidence="2 3">
    <name type="scientific">Necator americanus</name>
    <name type="common">Human hookworm</name>
    <dbReference type="NCBI Taxonomy" id="51031"/>
    <lineage>
        <taxon>Eukaryota</taxon>
        <taxon>Metazoa</taxon>
        <taxon>Ecdysozoa</taxon>
        <taxon>Nematoda</taxon>
        <taxon>Chromadorea</taxon>
        <taxon>Rhabditida</taxon>
        <taxon>Rhabditina</taxon>
        <taxon>Rhabditomorpha</taxon>
        <taxon>Strongyloidea</taxon>
        <taxon>Ancylostomatidae</taxon>
        <taxon>Bunostominae</taxon>
        <taxon>Necator</taxon>
    </lineage>
</organism>
<sequence length="141" mass="15619">MGTTAYVVGYGQLIAVKESPLGLIVTSSAISSVQWIGVALFFTCNRQQHLIAKDIAALRKAPDVSAYIRSGKPAVRCTNYPPLVSTDIQNISTRRMRKQSRTELIIAEKIDFLIGYRVQLERESERETKPGGMNHGPWQAA</sequence>
<protein>
    <submittedName>
        <fullName evidence="2">Uncharacterized protein</fullName>
    </submittedName>
</protein>
<reference evidence="3" key="1">
    <citation type="journal article" date="2014" name="Nat. Genet.">
        <title>Genome of the human hookworm Necator americanus.</title>
        <authorList>
            <person name="Tang Y.T."/>
            <person name="Gao X."/>
            <person name="Rosa B.A."/>
            <person name="Abubucker S."/>
            <person name="Hallsworth-Pepin K."/>
            <person name="Martin J."/>
            <person name="Tyagi R."/>
            <person name="Heizer E."/>
            <person name="Zhang X."/>
            <person name="Bhonagiri-Palsikar V."/>
            <person name="Minx P."/>
            <person name="Warren W.C."/>
            <person name="Wang Q."/>
            <person name="Zhan B."/>
            <person name="Hotez P.J."/>
            <person name="Sternberg P.W."/>
            <person name="Dougall A."/>
            <person name="Gaze S.T."/>
            <person name="Mulvenna J."/>
            <person name="Sotillo J."/>
            <person name="Ranganathan S."/>
            <person name="Rabelo E.M."/>
            <person name="Wilson R.K."/>
            <person name="Felgner P.L."/>
            <person name="Bethony J."/>
            <person name="Hawdon J.M."/>
            <person name="Gasser R.B."/>
            <person name="Loukas A."/>
            <person name="Mitreva M."/>
        </authorList>
    </citation>
    <scope>NUCLEOTIDE SEQUENCE [LARGE SCALE GENOMIC DNA]</scope>
</reference>
<evidence type="ECO:0000313" key="2">
    <source>
        <dbReference type="EMBL" id="ETN77868.1"/>
    </source>
</evidence>
<dbReference type="EMBL" id="KI660146">
    <property type="protein sequence ID" value="ETN77868.1"/>
    <property type="molecule type" value="Genomic_DNA"/>
</dbReference>
<keyword evidence="1" id="KW-0472">Membrane</keyword>
<keyword evidence="3" id="KW-1185">Reference proteome</keyword>
<name>W2T7N2_NECAM</name>
<dbReference type="AlphaFoldDB" id="W2T7N2"/>
<accession>W2T7N2</accession>
<gene>
    <name evidence="2" type="ORF">NECAME_03040</name>
</gene>
<evidence type="ECO:0000313" key="3">
    <source>
        <dbReference type="Proteomes" id="UP000053676"/>
    </source>
</evidence>
<keyword evidence="1" id="KW-1133">Transmembrane helix</keyword>
<evidence type="ECO:0000256" key="1">
    <source>
        <dbReference type="SAM" id="Phobius"/>
    </source>
</evidence>